<name>A0A3M7PT85_BRAPC</name>
<evidence type="ECO:0000256" key="1">
    <source>
        <dbReference type="SAM" id="Phobius"/>
    </source>
</evidence>
<feature type="transmembrane region" description="Helical" evidence="1">
    <location>
        <begin position="21"/>
        <end position="49"/>
    </location>
</feature>
<evidence type="ECO:0000313" key="2">
    <source>
        <dbReference type="EMBL" id="RNA02367.1"/>
    </source>
</evidence>
<comment type="caution">
    <text evidence="2">The sequence shown here is derived from an EMBL/GenBank/DDBJ whole genome shotgun (WGS) entry which is preliminary data.</text>
</comment>
<keyword evidence="1" id="KW-0472">Membrane</keyword>
<dbReference type="EMBL" id="REGN01008913">
    <property type="protein sequence ID" value="RNA02367.1"/>
    <property type="molecule type" value="Genomic_DNA"/>
</dbReference>
<dbReference type="AlphaFoldDB" id="A0A3M7PT85"/>
<keyword evidence="3" id="KW-1185">Reference proteome</keyword>
<protein>
    <submittedName>
        <fullName evidence="2">Uncharacterized protein</fullName>
    </submittedName>
</protein>
<organism evidence="2 3">
    <name type="scientific">Brachionus plicatilis</name>
    <name type="common">Marine rotifer</name>
    <name type="synonym">Brachionus muelleri</name>
    <dbReference type="NCBI Taxonomy" id="10195"/>
    <lineage>
        <taxon>Eukaryota</taxon>
        <taxon>Metazoa</taxon>
        <taxon>Spiralia</taxon>
        <taxon>Gnathifera</taxon>
        <taxon>Rotifera</taxon>
        <taxon>Eurotatoria</taxon>
        <taxon>Monogononta</taxon>
        <taxon>Pseudotrocha</taxon>
        <taxon>Ploima</taxon>
        <taxon>Brachionidae</taxon>
        <taxon>Brachionus</taxon>
    </lineage>
</organism>
<keyword evidence="1" id="KW-1133">Transmembrane helix</keyword>
<accession>A0A3M7PT85</accession>
<keyword evidence="1" id="KW-0812">Transmembrane</keyword>
<dbReference type="Proteomes" id="UP000276133">
    <property type="component" value="Unassembled WGS sequence"/>
</dbReference>
<proteinExistence type="predicted"/>
<sequence length="76" mass="9001">MEFMIKKRGNKLKNKANFIGFIRALSLSLSFSLFSLHEMALILGLYNLYFLDNKIKLKNLRYRTNFIQTNNNCLNH</sequence>
<reference evidence="2 3" key="1">
    <citation type="journal article" date="2018" name="Sci. Rep.">
        <title>Genomic signatures of local adaptation to the degree of environmental predictability in rotifers.</title>
        <authorList>
            <person name="Franch-Gras L."/>
            <person name="Hahn C."/>
            <person name="Garcia-Roger E.M."/>
            <person name="Carmona M.J."/>
            <person name="Serra M."/>
            <person name="Gomez A."/>
        </authorList>
    </citation>
    <scope>NUCLEOTIDE SEQUENCE [LARGE SCALE GENOMIC DNA]</scope>
    <source>
        <strain evidence="2">HYR1</strain>
    </source>
</reference>
<gene>
    <name evidence="2" type="ORF">BpHYR1_014550</name>
</gene>
<evidence type="ECO:0000313" key="3">
    <source>
        <dbReference type="Proteomes" id="UP000276133"/>
    </source>
</evidence>